<proteinExistence type="predicted"/>
<feature type="region of interest" description="Disordered" evidence="1">
    <location>
        <begin position="33"/>
        <end position="55"/>
    </location>
</feature>
<comment type="caution">
    <text evidence="2">The sequence shown here is derived from an EMBL/GenBank/DDBJ whole genome shotgun (WGS) entry which is preliminary data.</text>
</comment>
<evidence type="ECO:0000313" key="2">
    <source>
        <dbReference type="EMBL" id="GFT96416.1"/>
    </source>
</evidence>
<gene>
    <name evidence="2" type="ORF">NPIL_183091</name>
</gene>
<sequence length="117" mass="13559">MGRERTDGKALKALQLEKHGTGEGPIGFLRRERGTIGHVGDQNNDKQGETRMGRRKQFLSRPHRPMIRETQAMKKMKYLPKEERHTGGRKAGGPPEGNETEFFFKFIFNFLVFLDWL</sequence>
<evidence type="ECO:0000313" key="3">
    <source>
        <dbReference type="Proteomes" id="UP000887013"/>
    </source>
</evidence>
<dbReference type="Proteomes" id="UP000887013">
    <property type="component" value="Unassembled WGS sequence"/>
</dbReference>
<organism evidence="2 3">
    <name type="scientific">Nephila pilipes</name>
    <name type="common">Giant wood spider</name>
    <name type="synonym">Nephila maculata</name>
    <dbReference type="NCBI Taxonomy" id="299642"/>
    <lineage>
        <taxon>Eukaryota</taxon>
        <taxon>Metazoa</taxon>
        <taxon>Ecdysozoa</taxon>
        <taxon>Arthropoda</taxon>
        <taxon>Chelicerata</taxon>
        <taxon>Arachnida</taxon>
        <taxon>Araneae</taxon>
        <taxon>Araneomorphae</taxon>
        <taxon>Entelegynae</taxon>
        <taxon>Araneoidea</taxon>
        <taxon>Nephilidae</taxon>
        <taxon>Nephila</taxon>
    </lineage>
</organism>
<feature type="region of interest" description="Disordered" evidence="1">
    <location>
        <begin position="77"/>
        <end position="96"/>
    </location>
</feature>
<keyword evidence="3" id="KW-1185">Reference proteome</keyword>
<dbReference type="AlphaFoldDB" id="A0A8X6Q2C8"/>
<evidence type="ECO:0000256" key="1">
    <source>
        <dbReference type="SAM" id="MobiDB-lite"/>
    </source>
</evidence>
<reference evidence="2" key="1">
    <citation type="submission" date="2020-08" db="EMBL/GenBank/DDBJ databases">
        <title>Multicomponent nature underlies the extraordinary mechanical properties of spider dragline silk.</title>
        <authorList>
            <person name="Kono N."/>
            <person name="Nakamura H."/>
            <person name="Mori M."/>
            <person name="Yoshida Y."/>
            <person name="Ohtoshi R."/>
            <person name="Malay A.D."/>
            <person name="Moran D.A.P."/>
            <person name="Tomita M."/>
            <person name="Numata K."/>
            <person name="Arakawa K."/>
        </authorList>
    </citation>
    <scope>NUCLEOTIDE SEQUENCE</scope>
</reference>
<feature type="compositionally biased region" description="Basic and acidic residues" evidence="1">
    <location>
        <begin position="43"/>
        <end position="52"/>
    </location>
</feature>
<protein>
    <submittedName>
        <fullName evidence="2">Uncharacterized protein</fullName>
    </submittedName>
</protein>
<accession>A0A8X6Q2C8</accession>
<dbReference type="EMBL" id="BMAW01075374">
    <property type="protein sequence ID" value="GFT96416.1"/>
    <property type="molecule type" value="Genomic_DNA"/>
</dbReference>
<name>A0A8X6Q2C8_NEPPI</name>